<keyword evidence="2" id="KW-1185">Reference proteome</keyword>
<sequence>MRSLSYQSLQDFTGLPAVREAVASGDPGILVLDLPVSQSDASPKTLPQGLVVQKHGVPSSVSVTVMEKLHKFSHVVFKNLSHAVELPWEKYLGEMHEFTAPGDDELRTVSLDEPLANEWSTLVSVQFQDTMLGLLICQTIILNASHPQQALVLFGTALATFTEGITSKPPGPAIDVGELAGLIGKPEGDWMVYYVRPNEDVFYTRTAGALMTPLSTLEYEQRKRIKDSKIV</sequence>
<name>A0ACC0QDZ2_9HYPO</name>
<dbReference type="EMBL" id="CM046513">
    <property type="protein sequence ID" value="KAI8652213.1"/>
    <property type="molecule type" value="Genomic_DNA"/>
</dbReference>
<gene>
    <name evidence="1" type="ORF">NCS57_01284300</name>
</gene>
<evidence type="ECO:0000313" key="1">
    <source>
        <dbReference type="EMBL" id="KAI8652213.1"/>
    </source>
</evidence>
<reference evidence="1" key="1">
    <citation type="submission" date="2022-06" db="EMBL/GenBank/DDBJ databases">
        <title>Fusarium solani species complex genomes reveal bases of compartmentalisation and animal pathogenesis.</title>
        <authorList>
            <person name="Tsai I.J."/>
        </authorList>
    </citation>
    <scope>NUCLEOTIDE SEQUENCE</scope>
    <source>
        <strain evidence="1">Fu6.1</strain>
    </source>
</reference>
<dbReference type="Proteomes" id="UP001065298">
    <property type="component" value="Chromosome 11"/>
</dbReference>
<accession>A0ACC0QDZ2</accession>
<comment type="caution">
    <text evidence="1">The sequence shown here is derived from an EMBL/GenBank/DDBJ whole genome shotgun (WGS) entry which is preliminary data.</text>
</comment>
<organism evidence="1 2">
    <name type="scientific">Fusarium keratoplasticum</name>
    <dbReference type="NCBI Taxonomy" id="1328300"/>
    <lineage>
        <taxon>Eukaryota</taxon>
        <taxon>Fungi</taxon>
        <taxon>Dikarya</taxon>
        <taxon>Ascomycota</taxon>
        <taxon>Pezizomycotina</taxon>
        <taxon>Sordariomycetes</taxon>
        <taxon>Hypocreomycetidae</taxon>
        <taxon>Hypocreales</taxon>
        <taxon>Nectriaceae</taxon>
        <taxon>Fusarium</taxon>
        <taxon>Fusarium solani species complex</taxon>
    </lineage>
</organism>
<evidence type="ECO:0000313" key="2">
    <source>
        <dbReference type="Proteomes" id="UP001065298"/>
    </source>
</evidence>
<proteinExistence type="predicted"/>
<protein>
    <submittedName>
        <fullName evidence="1">Uncharacterized protein</fullName>
    </submittedName>
</protein>